<name>A0A1A9RQD5_EIKCO</name>
<dbReference type="AlphaFoldDB" id="A0A1A9RQD5"/>
<gene>
    <name evidence="1" type="ORF">A7P90_02255</name>
</gene>
<organism evidence="1 2">
    <name type="scientific">Eikenella corrodens</name>
    <dbReference type="NCBI Taxonomy" id="539"/>
    <lineage>
        <taxon>Bacteria</taxon>
        <taxon>Pseudomonadati</taxon>
        <taxon>Pseudomonadota</taxon>
        <taxon>Betaproteobacteria</taxon>
        <taxon>Neisseriales</taxon>
        <taxon>Neisseriaceae</taxon>
        <taxon>Eikenella</taxon>
    </lineage>
</organism>
<proteinExistence type="predicted"/>
<comment type="caution">
    <text evidence="1">The sequence shown here is derived from an EMBL/GenBank/DDBJ whole genome shotgun (WGS) entry which is preliminary data.</text>
</comment>
<reference evidence="2" key="1">
    <citation type="submission" date="2016-05" db="EMBL/GenBank/DDBJ databases">
        <title>Draft genome of Corynebacterium afermentans subsp. afermentans LCDC 88199T.</title>
        <authorList>
            <person name="Bernier A.-M."/>
            <person name="Bernard K."/>
        </authorList>
    </citation>
    <scope>NUCLEOTIDE SEQUENCE [LARGE SCALE GENOMIC DNA]</scope>
    <source>
        <strain evidence="2">NML04-0072</strain>
    </source>
</reference>
<sequence>MISLDDWVEDFKEVVGYEKALSQPVMYFSVGGEIDLEEAIVTLLEARYYAKIALKIYLDLYPEDKNKLDKYFELL</sequence>
<evidence type="ECO:0000313" key="2">
    <source>
        <dbReference type="Proteomes" id="UP000077589"/>
    </source>
</evidence>
<dbReference type="Proteomes" id="UP000077589">
    <property type="component" value="Unassembled WGS sequence"/>
</dbReference>
<protein>
    <submittedName>
        <fullName evidence="1">Uncharacterized protein</fullName>
    </submittedName>
</protein>
<evidence type="ECO:0000313" key="1">
    <source>
        <dbReference type="EMBL" id="OAM21945.1"/>
    </source>
</evidence>
<accession>A0A1A9RQD5</accession>
<dbReference type="RefSeq" id="WP_064087393.1">
    <property type="nucleotide sequence ID" value="NZ_JVFA01000049.1"/>
</dbReference>
<dbReference type="EMBL" id="LXSG01000014">
    <property type="protein sequence ID" value="OAM21945.1"/>
    <property type="molecule type" value="Genomic_DNA"/>
</dbReference>